<accession>A0A7L6AVZ8</accession>
<name>A0A7L6AVZ8_9GAMM</name>
<gene>
    <name evidence="1" type="ORF">HZT40_17765</name>
</gene>
<dbReference type="KEGG" id="this:HZT40_17765"/>
<dbReference type="AlphaFoldDB" id="A0A7L6AVZ8"/>
<protein>
    <submittedName>
        <fullName evidence="1">Uncharacterized protein</fullName>
    </submittedName>
</protein>
<evidence type="ECO:0000313" key="2">
    <source>
        <dbReference type="Proteomes" id="UP000510621"/>
    </source>
</evidence>
<proteinExistence type="predicted"/>
<keyword evidence="2" id="KW-1185">Reference proteome</keyword>
<evidence type="ECO:0000313" key="1">
    <source>
        <dbReference type="EMBL" id="QLQ33127.1"/>
    </source>
</evidence>
<dbReference type="Proteomes" id="UP000510621">
    <property type="component" value="Chromosome"/>
</dbReference>
<reference evidence="1" key="1">
    <citation type="submission" date="2020-06" db="EMBL/GenBank/DDBJ databases">
        <title>Analysis procedures for assessing recovery of high quality, complete, closed genomes from Nanopore long read metagenome sequencing.</title>
        <authorList>
            <person name="Bessarab I."/>
            <person name="Arumugam K."/>
            <person name="Haryono M."/>
            <person name="Liu X."/>
            <person name="Roy S."/>
            <person name="Zuniga-Montanez R.E."/>
            <person name="Qiu G."/>
            <person name="Drautz-Moses D.I."/>
            <person name="Law Y.Y."/>
            <person name="Wuertz S."/>
            <person name="Lauro F.M."/>
            <person name="Huson D.H."/>
            <person name="Williams R.B."/>
        </authorList>
    </citation>
    <scope>NUCLEOTIDE SEQUENCE [LARGE SCALE GENOMIC DNA]</scope>
    <source>
        <strain evidence="1">SSD2</strain>
    </source>
</reference>
<sequence>MRRCQACGDDVVVIVGIPAHNNALPFSTARAYAPAVGRAGEVKSTAVLVGDKATGAWVMTPRWFRWRNAT</sequence>
<dbReference type="EMBL" id="CP059265">
    <property type="protein sequence ID" value="QLQ33127.1"/>
    <property type="molecule type" value="Genomic_DNA"/>
</dbReference>
<organism evidence="1 2">
    <name type="scientific">Candidatus Thiothrix singaporensis</name>
    <dbReference type="NCBI Taxonomy" id="2799669"/>
    <lineage>
        <taxon>Bacteria</taxon>
        <taxon>Pseudomonadati</taxon>
        <taxon>Pseudomonadota</taxon>
        <taxon>Gammaproteobacteria</taxon>
        <taxon>Thiotrichales</taxon>
        <taxon>Thiotrichaceae</taxon>
        <taxon>Thiothrix</taxon>
    </lineage>
</organism>